<comment type="caution">
    <text evidence="1">The sequence shown here is derived from an EMBL/GenBank/DDBJ whole genome shotgun (WGS) entry which is preliminary data.</text>
</comment>
<name>A0A225M9Z4_9BURK</name>
<gene>
    <name evidence="1" type="ORF">CEY11_16770</name>
</gene>
<evidence type="ECO:0000313" key="1">
    <source>
        <dbReference type="EMBL" id="OWT57552.1"/>
    </source>
</evidence>
<evidence type="ECO:0000313" key="2">
    <source>
        <dbReference type="Proteomes" id="UP000214603"/>
    </source>
</evidence>
<organism evidence="1 2">
    <name type="scientific">Candidimonas nitroreducens</name>
    <dbReference type="NCBI Taxonomy" id="683354"/>
    <lineage>
        <taxon>Bacteria</taxon>
        <taxon>Pseudomonadati</taxon>
        <taxon>Pseudomonadota</taxon>
        <taxon>Betaproteobacteria</taxon>
        <taxon>Burkholderiales</taxon>
        <taxon>Alcaligenaceae</taxon>
        <taxon>Candidimonas</taxon>
    </lineage>
</organism>
<dbReference type="Proteomes" id="UP000214603">
    <property type="component" value="Unassembled WGS sequence"/>
</dbReference>
<reference evidence="2" key="1">
    <citation type="submission" date="2017-06" db="EMBL/GenBank/DDBJ databases">
        <title>Herbaspirillum phytohormonus sp. nov., isolated from the root nodule of Robinia pseudoacacia in lead-zinc mine.</title>
        <authorList>
            <person name="Fan M."/>
            <person name="Lin Y."/>
        </authorList>
    </citation>
    <scope>NUCLEOTIDE SEQUENCE [LARGE SCALE GENOMIC DNA]</scope>
    <source>
        <strain evidence="2">SC-089</strain>
    </source>
</reference>
<proteinExistence type="predicted"/>
<dbReference type="RefSeq" id="WP_088604557.1">
    <property type="nucleotide sequence ID" value="NZ_NJIH01000009.1"/>
</dbReference>
<keyword evidence="2" id="KW-1185">Reference proteome</keyword>
<dbReference type="AlphaFoldDB" id="A0A225M9Z4"/>
<dbReference type="OrthoDB" id="9800843at2"/>
<dbReference type="SUPFAM" id="SSF56399">
    <property type="entry name" value="ADP-ribosylation"/>
    <property type="match status" value="1"/>
</dbReference>
<accession>A0A225M9Z4</accession>
<sequence length="213" mass="23821">MSADHRYSRSLVLGFHGCDESIGRQLIAGEVTHLKPSKNPYDWLGDGIYFFENDPERALHFAVTAAEHPERQLTKGRIEAPFVIGAVIDLRNCLDLSHQQGIREAADALEALKISRGDKPLPVNKRANDEDDDIIVRNLDRAIVNYLHVLRKGAALSPYDSVRCPFSQGKPLADTSFFHEYSHVQIAVRNTNCILGYFLPQNPLSSPFQGLVN</sequence>
<protein>
    <recommendedName>
        <fullName evidence="3">DUF3990 domain-containing protein</fullName>
    </recommendedName>
</protein>
<evidence type="ECO:0008006" key="3">
    <source>
        <dbReference type="Google" id="ProtNLM"/>
    </source>
</evidence>
<dbReference type="EMBL" id="NJIH01000009">
    <property type="protein sequence ID" value="OWT57552.1"/>
    <property type="molecule type" value="Genomic_DNA"/>
</dbReference>